<organism evidence="4">
    <name type="scientific">Auxenochlorella protothecoides</name>
    <name type="common">Green microalga</name>
    <name type="synonym">Chlorella protothecoides</name>
    <dbReference type="NCBI Taxonomy" id="3075"/>
    <lineage>
        <taxon>Eukaryota</taxon>
        <taxon>Viridiplantae</taxon>
        <taxon>Chlorophyta</taxon>
        <taxon>core chlorophytes</taxon>
        <taxon>Trebouxiophyceae</taxon>
        <taxon>Chlorellales</taxon>
        <taxon>Chlorellaceae</taxon>
        <taxon>Auxenochlorella</taxon>
    </lineage>
</organism>
<evidence type="ECO:0000256" key="2">
    <source>
        <dbReference type="SAM" id="SignalP"/>
    </source>
</evidence>
<dbReference type="Gene3D" id="2.30.180.10">
    <property type="entry name" value="FAS1 domain"/>
    <property type="match status" value="1"/>
</dbReference>
<gene>
    <name evidence="4" type="ORF">g.23985</name>
</gene>
<dbReference type="InterPro" id="IPR000782">
    <property type="entry name" value="FAS1_domain"/>
</dbReference>
<dbReference type="PROSITE" id="PS50213">
    <property type="entry name" value="FAS1"/>
    <property type="match status" value="1"/>
</dbReference>
<dbReference type="Pfam" id="PF02469">
    <property type="entry name" value="Fasciclin"/>
    <property type="match status" value="1"/>
</dbReference>
<evidence type="ECO:0000259" key="3">
    <source>
        <dbReference type="PROSITE" id="PS50213"/>
    </source>
</evidence>
<dbReference type="EMBL" id="GDKF01007265">
    <property type="protein sequence ID" value="JAT71357.1"/>
    <property type="molecule type" value="Transcribed_RNA"/>
</dbReference>
<feature type="region of interest" description="Disordered" evidence="1">
    <location>
        <begin position="129"/>
        <end position="160"/>
    </location>
</feature>
<keyword evidence="2" id="KW-0732">Signal</keyword>
<feature type="domain" description="FAS1" evidence="3">
    <location>
        <begin position="200"/>
        <end position="339"/>
    </location>
</feature>
<dbReference type="InterPro" id="IPR036378">
    <property type="entry name" value="FAS1_dom_sf"/>
</dbReference>
<feature type="chain" id="PRO_5008901266" description="FAS1 domain-containing protein" evidence="2">
    <location>
        <begin position="23"/>
        <end position="361"/>
    </location>
</feature>
<protein>
    <recommendedName>
        <fullName evidence="3">FAS1 domain-containing protein</fullName>
    </recommendedName>
</protein>
<evidence type="ECO:0000313" key="4">
    <source>
        <dbReference type="EMBL" id="JAT71357.1"/>
    </source>
</evidence>
<dbReference type="SMART" id="SM00554">
    <property type="entry name" value="FAS1"/>
    <property type="match status" value="1"/>
</dbReference>
<feature type="signal peptide" evidence="2">
    <location>
        <begin position="1"/>
        <end position="22"/>
    </location>
</feature>
<reference evidence="4" key="1">
    <citation type="submission" date="2015-08" db="EMBL/GenBank/DDBJ databases">
        <authorList>
            <person name="Babu N.S."/>
            <person name="Beckwith C.J."/>
            <person name="Beseler K.G."/>
            <person name="Brison A."/>
            <person name="Carone J.V."/>
            <person name="Caskin T.P."/>
            <person name="Diamond M."/>
            <person name="Durham M.E."/>
            <person name="Foxe J.M."/>
            <person name="Go M."/>
            <person name="Henderson B.A."/>
            <person name="Jones I.B."/>
            <person name="McGettigan J.A."/>
            <person name="Micheletti S.J."/>
            <person name="Nasrallah M.E."/>
            <person name="Ortiz D."/>
            <person name="Piller C.R."/>
            <person name="Privatt S.R."/>
            <person name="Schneider S.L."/>
            <person name="Sharp S."/>
            <person name="Smith T.C."/>
            <person name="Stanton J.D."/>
            <person name="Ullery H.E."/>
            <person name="Wilson R.J."/>
            <person name="Serrano M.G."/>
            <person name="Buck G."/>
            <person name="Lee V."/>
            <person name="Wang Y."/>
            <person name="Carvalho R."/>
            <person name="Voegtly L."/>
            <person name="Shi R."/>
            <person name="Duckworth R."/>
            <person name="Johnson A."/>
            <person name="Loviza R."/>
            <person name="Walstead R."/>
            <person name="Shah Z."/>
            <person name="Kiflezghi M."/>
            <person name="Wade K."/>
            <person name="Ball S.L."/>
            <person name="Bradley K.W."/>
            <person name="Asai D.J."/>
            <person name="Bowman C.A."/>
            <person name="Russell D.A."/>
            <person name="Pope W.H."/>
            <person name="Jacobs-Sera D."/>
            <person name="Hendrix R.W."/>
            <person name="Hatfull G.F."/>
        </authorList>
    </citation>
    <scope>NUCLEOTIDE SEQUENCE</scope>
</reference>
<dbReference type="AlphaFoldDB" id="A0A1D1ZWU4"/>
<proteinExistence type="predicted"/>
<sequence length="361" mass="37068">MGIRPILACTLLCLVLSPSVLAETCTDTPPDKKYTCAQQKSFEKCDSKWMISNGFCNETCGRCTSPAPAKTQPATEVPAAVVPRKPAAAVVEAAPVPATEPKAEPKAAAATAVAKTPAAPVVEEAIAPSAEGPARRAASPVTRSRVAVAPAPEEEGPEASWVLDSAPEAEPTGVVSKPAKAVAAPVPSPEVPEEPPRVCNQTALEYILSQPSLSAFASIVNTSAQQALLSSYDTDITVFVPASSSFPAAANALGVTADQLSSQRNILSRIVQYHVSSGRALSATDLAARRNLPTESGDLLFVSPGTPLVLEAVGDSAQVTSPDLASGCSWVIHGIDQVLLPVAGTTGINPAFTTMTLTAGR</sequence>
<evidence type="ECO:0000256" key="1">
    <source>
        <dbReference type="SAM" id="MobiDB-lite"/>
    </source>
</evidence>
<name>A0A1D1ZWU4_AUXPR</name>
<accession>A0A1D1ZWU4</accession>
<dbReference type="SUPFAM" id="SSF82153">
    <property type="entry name" value="FAS1 domain"/>
    <property type="match status" value="1"/>
</dbReference>